<organism evidence="1 2">
    <name type="scientific">Mycena alexandri</name>
    <dbReference type="NCBI Taxonomy" id="1745969"/>
    <lineage>
        <taxon>Eukaryota</taxon>
        <taxon>Fungi</taxon>
        <taxon>Dikarya</taxon>
        <taxon>Basidiomycota</taxon>
        <taxon>Agaricomycotina</taxon>
        <taxon>Agaricomycetes</taxon>
        <taxon>Agaricomycetidae</taxon>
        <taxon>Agaricales</taxon>
        <taxon>Marasmiineae</taxon>
        <taxon>Mycenaceae</taxon>
        <taxon>Mycena</taxon>
    </lineage>
</organism>
<protein>
    <submittedName>
        <fullName evidence="1">Uncharacterized protein</fullName>
    </submittedName>
</protein>
<dbReference type="EMBL" id="JARJCM010000015">
    <property type="protein sequence ID" value="KAJ7041678.1"/>
    <property type="molecule type" value="Genomic_DNA"/>
</dbReference>
<accession>A0AAD6X7A5</accession>
<dbReference type="AlphaFoldDB" id="A0AAD6X7A5"/>
<comment type="caution">
    <text evidence="1">The sequence shown here is derived from an EMBL/GenBank/DDBJ whole genome shotgun (WGS) entry which is preliminary data.</text>
</comment>
<evidence type="ECO:0000313" key="2">
    <source>
        <dbReference type="Proteomes" id="UP001218188"/>
    </source>
</evidence>
<name>A0AAD6X7A5_9AGAR</name>
<reference evidence="1" key="1">
    <citation type="submission" date="2023-03" db="EMBL/GenBank/DDBJ databases">
        <title>Massive genome expansion in bonnet fungi (Mycena s.s.) driven by repeated elements and novel gene families across ecological guilds.</title>
        <authorList>
            <consortium name="Lawrence Berkeley National Laboratory"/>
            <person name="Harder C.B."/>
            <person name="Miyauchi S."/>
            <person name="Viragh M."/>
            <person name="Kuo A."/>
            <person name="Thoen E."/>
            <person name="Andreopoulos B."/>
            <person name="Lu D."/>
            <person name="Skrede I."/>
            <person name="Drula E."/>
            <person name="Henrissat B."/>
            <person name="Morin E."/>
            <person name="Kohler A."/>
            <person name="Barry K."/>
            <person name="LaButti K."/>
            <person name="Morin E."/>
            <person name="Salamov A."/>
            <person name="Lipzen A."/>
            <person name="Mereny Z."/>
            <person name="Hegedus B."/>
            <person name="Baldrian P."/>
            <person name="Stursova M."/>
            <person name="Weitz H."/>
            <person name="Taylor A."/>
            <person name="Grigoriev I.V."/>
            <person name="Nagy L.G."/>
            <person name="Martin F."/>
            <person name="Kauserud H."/>
        </authorList>
    </citation>
    <scope>NUCLEOTIDE SEQUENCE</scope>
    <source>
        <strain evidence="1">CBHHK200</strain>
    </source>
</reference>
<keyword evidence="2" id="KW-1185">Reference proteome</keyword>
<sequence>MFPFLSPSSFLPSLWTTQLCFSLRIPLLNLPHSQSAPVAHGISVRIKAENAIELSLDWIGALASNRARHSESSVLKPSNSRYIQILFQSLRTWRVRVRGNVGTGVGGKGWAGWERQHTDTPHAGINTELKFRNGLKHRNELRSILELKPLTNSSPVTRTQFLFQDLSF</sequence>
<proteinExistence type="predicted"/>
<dbReference type="Proteomes" id="UP001218188">
    <property type="component" value="Unassembled WGS sequence"/>
</dbReference>
<gene>
    <name evidence="1" type="ORF">C8F04DRAFT_1299172</name>
</gene>
<evidence type="ECO:0000313" key="1">
    <source>
        <dbReference type="EMBL" id="KAJ7041678.1"/>
    </source>
</evidence>